<organism evidence="3 4">
    <name type="scientific">Ophiophagus hannah</name>
    <name type="common">King cobra</name>
    <name type="synonym">Naja hannah</name>
    <dbReference type="NCBI Taxonomy" id="8665"/>
    <lineage>
        <taxon>Eukaryota</taxon>
        <taxon>Metazoa</taxon>
        <taxon>Chordata</taxon>
        <taxon>Craniata</taxon>
        <taxon>Vertebrata</taxon>
        <taxon>Euteleostomi</taxon>
        <taxon>Lepidosauria</taxon>
        <taxon>Squamata</taxon>
        <taxon>Bifurcata</taxon>
        <taxon>Unidentata</taxon>
        <taxon>Episquamata</taxon>
        <taxon>Toxicofera</taxon>
        <taxon>Serpentes</taxon>
        <taxon>Colubroidea</taxon>
        <taxon>Elapidae</taxon>
        <taxon>Elapinae</taxon>
        <taxon>Ophiophagus</taxon>
    </lineage>
</organism>
<dbReference type="InterPro" id="IPR000331">
    <property type="entry name" value="Rap/Ran_GAP_dom"/>
</dbReference>
<evidence type="ECO:0000256" key="1">
    <source>
        <dbReference type="ARBA" id="ARBA00022468"/>
    </source>
</evidence>
<evidence type="ECO:0000313" key="4">
    <source>
        <dbReference type="Proteomes" id="UP000018936"/>
    </source>
</evidence>
<accession>V8N4T4</accession>
<dbReference type="GO" id="GO:0051056">
    <property type="term" value="P:regulation of small GTPase mediated signal transduction"/>
    <property type="evidence" value="ECO:0007669"/>
    <property type="project" value="InterPro"/>
</dbReference>
<feature type="non-terminal residue" evidence="3">
    <location>
        <position position="139"/>
    </location>
</feature>
<keyword evidence="4" id="KW-1185">Reference proteome</keyword>
<dbReference type="Gene3D" id="3.40.50.11210">
    <property type="entry name" value="Rap/Ran-GAP"/>
    <property type="match status" value="1"/>
</dbReference>
<dbReference type="Pfam" id="PF02145">
    <property type="entry name" value="Rap_GAP"/>
    <property type="match status" value="1"/>
</dbReference>
<dbReference type="PROSITE" id="PS50085">
    <property type="entry name" value="RAPGAP"/>
    <property type="match status" value="1"/>
</dbReference>
<evidence type="ECO:0000313" key="3">
    <source>
        <dbReference type="EMBL" id="ETE56547.1"/>
    </source>
</evidence>
<dbReference type="SUPFAM" id="SSF111347">
    <property type="entry name" value="Rap/Ran-GAP"/>
    <property type="match status" value="1"/>
</dbReference>
<dbReference type="OrthoDB" id="2499658at2759"/>
<protein>
    <submittedName>
        <fullName evidence="3">Rap1 GTPase-activating protein 1</fullName>
    </submittedName>
</protein>
<proteinExistence type="predicted"/>
<dbReference type="PANTHER" id="PTHR15711">
    <property type="entry name" value="RAP GTPASE-ACTIVATING PROTEIN"/>
    <property type="match status" value="1"/>
</dbReference>
<dbReference type="Proteomes" id="UP000018936">
    <property type="component" value="Unassembled WGS sequence"/>
</dbReference>
<sequence length="139" mass="15336">MPLPREIRPDAFCARQQQQPLSLSQTSLCAPPRLAHAPPPLSLQTSEEELFSTTEESPAFLEFLDFLGEKVQLQDFKGFRGGLDVTHGQTGTESVYCNFRNKEIMFHVSTKLPYTEGDAQQVGGPWGGGNPFLASVPQI</sequence>
<dbReference type="GO" id="GO:0005096">
    <property type="term" value="F:GTPase activator activity"/>
    <property type="evidence" value="ECO:0007669"/>
    <property type="project" value="UniProtKB-KW"/>
</dbReference>
<dbReference type="InterPro" id="IPR050989">
    <property type="entry name" value="Rap1_Ran_GAP"/>
</dbReference>
<gene>
    <name evidence="3" type="primary">RAP1GAP</name>
    <name evidence="3" type="ORF">L345_17743</name>
</gene>
<dbReference type="AlphaFoldDB" id="V8N4T4"/>
<reference evidence="3 4" key="1">
    <citation type="journal article" date="2013" name="Proc. Natl. Acad. Sci. U.S.A.">
        <title>The king cobra genome reveals dynamic gene evolution and adaptation in the snake venom system.</title>
        <authorList>
            <person name="Vonk F.J."/>
            <person name="Casewell N.R."/>
            <person name="Henkel C.V."/>
            <person name="Heimberg A.M."/>
            <person name="Jansen H.J."/>
            <person name="McCleary R.J."/>
            <person name="Kerkkamp H.M."/>
            <person name="Vos R.A."/>
            <person name="Guerreiro I."/>
            <person name="Calvete J.J."/>
            <person name="Wuster W."/>
            <person name="Woods A.E."/>
            <person name="Logan J.M."/>
            <person name="Harrison R.A."/>
            <person name="Castoe T.A."/>
            <person name="de Koning A.P."/>
            <person name="Pollock D.D."/>
            <person name="Yandell M."/>
            <person name="Calderon D."/>
            <person name="Renjifo C."/>
            <person name="Currier R.B."/>
            <person name="Salgado D."/>
            <person name="Pla D."/>
            <person name="Sanz L."/>
            <person name="Hyder A.S."/>
            <person name="Ribeiro J.M."/>
            <person name="Arntzen J.W."/>
            <person name="van den Thillart G.E."/>
            <person name="Boetzer M."/>
            <person name="Pirovano W."/>
            <person name="Dirks R.P."/>
            <person name="Spaink H.P."/>
            <person name="Duboule D."/>
            <person name="McGlinn E."/>
            <person name="Kini R.M."/>
            <person name="Richardson M.K."/>
        </authorList>
    </citation>
    <scope>NUCLEOTIDE SEQUENCE</scope>
    <source>
        <tissue evidence="3">Blood</tissue>
    </source>
</reference>
<dbReference type="GO" id="GO:0005737">
    <property type="term" value="C:cytoplasm"/>
    <property type="evidence" value="ECO:0007669"/>
    <property type="project" value="TreeGrafter"/>
</dbReference>
<keyword evidence="1" id="KW-0343">GTPase activation</keyword>
<dbReference type="EMBL" id="AZIM01018794">
    <property type="protein sequence ID" value="ETE56547.1"/>
    <property type="molecule type" value="Genomic_DNA"/>
</dbReference>
<evidence type="ECO:0000259" key="2">
    <source>
        <dbReference type="PROSITE" id="PS50085"/>
    </source>
</evidence>
<dbReference type="PANTHER" id="PTHR15711:SF3">
    <property type="entry name" value="RAP1 GTPASE-ACTIVATING PROTEIN 1"/>
    <property type="match status" value="1"/>
</dbReference>
<dbReference type="InterPro" id="IPR035974">
    <property type="entry name" value="Rap/Ran-GAP_sf"/>
</dbReference>
<dbReference type="GO" id="GO:0016020">
    <property type="term" value="C:membrane"/>
    <property type="evidence" value="ECO:0007669"/>
    <property type="project" value="TreeGrafter"/>
</dbReference>
<feature type="domain" description="Rap-GAP" evidence="2">
    <location>
        <begin position="21"/>
        <end position="139"/>
    </location>
</feature>
<name>V8N4T4_OPHHA</name>
<comment type="caution">
    <text evidence="3">The sequence shown here is derived from an EMBL/GenBank/DDBJ whole genome shotgun (WGS) entry which is preliminary data.</text>
</comment>
<feature type="non-terminal residue" evidence="3">
    <location>
        <position position="1"/>
    </location>
</feature>